<keyword evidence="8" id="KW-0804">Transcription</keyword>
<comment type="subcellular location">
    <subcellularLocation>
        <location evidence="1 10 11">Nucleus</location>
    </subcellularLocation>
</comment>
<dbReference type="PROSITE" id="PS00027">
    <property type="entry name" value="HOMEOBOX_1"/>
    <property type="match status" value="1"/>
</dbReference>
<keyword evidence="4" id="KW-0563">Paired box</keyword>
<keyword evidence="3" id="KW-0217">Developmental protein</keyword>
<proteinExistence type="inferred from homology"/>
<evidence type="ECO:0000259" key="14">
    <source>
        <dbReference type="PROSITE" id="PS50071"/>
    </source>
</evidence>
<dbReference type="GO" id="GO:0048731">
    <property type="term" value="P:system development"/>
    <property type="evidence" value="ECO:0007669"/>
    <property type="project" value="UniProtKB-ARBA"/>
</dbReference>
<organism evidence="16">
    <name type="scientific">Timema genevievae</name>
    <name type="common">Walking stick</name>
    <dbReference type="NCBI Taxonomy" id="629358"/>
    <lineage>
        <taxon>Eukaryota</taxon>
        <taxon>Metazoa</taxon>
        <taxon>Ecdysozoa</taxon>
        <taxon>Arthropoda</taxon>
        <taxon>Hexapoda</taxon>
        <taxon>Insecta</taxon>
        <taxon>Pterygota</taxon>
        <taxon>Neoptera</taxon>
        <taxon>Polyneoptera</taxon>
        <taxon>Phasmatodea</taxon>
        <taxon>Timematodea</taxon>
        <taxon>Timematoidea</taxon>
        <taxon>Timematidae</taxon>
        <taxon>Timema</taxon>
    </lineage>
</organism>
<evidence type="ECO:0000256" key="6">
    <source>
        <dbReference type="ARBA" id="ARBA00023125"/>
    </source>
</evidence>
<dbReference type="SUPFAM" id="SSF46689">
    <property type="entry name" value="Homeodomain-like"/>
    <property type="match status" value="2"/>
</dbReference>
<dbReference type="PROSITE" id="PS00034">
    <property type="entry name" value="PAIRED_1"/>
    <property type="match status" value="1"/>
</dbReference>
<dbReference type="FunFam" id="1.10.10.10:FF:000069">
    <property type="entry name" value="Paired box protein Pax-6"/>
    <property type="match status" value="1"/>
</dbReference>
<evidence type="ECO:0000256" key="11">
    <source>
        <dbReference type="RuleBase" id="RU000682"/>
    </source>
</evidence>
<dbReference type="CDD" id="cd00131">
    <property type="entry name" value="PAX"/>
    <property type="match status" value="1"/>
</dbReference>
<evidence type="ECO:0008006" key="17">
    <source>
        <dbReference type="Google" id="ProtNLM"/>
    </source>
</evidence>
<feature type="domain" description="Homeobox" evidence="14">
    <location>
        <begin position="536"/>
        <end position="596"/>
    </location>
</feature>
<accession>A0A7R9JNY1</accession>
<dbReference type="PRINTS" id="PR00027">
    <property type="entry name" value="PAIREDBOX"/>
</dbReference>
<dbReference type="InterPro" id="IPR036388">
    <property type="entry name" value="WH-like_DNA-bd_sf"/>
</dbReference>
<evidence type="ECO:0000313" key="16">
    <source>
        <dbReference type="EMBL" id="CAD7586393.1"/>
    </source>
</evidence>
<protein>
    <recommendedName>
        <fullName evidence="17">Paired box protein Pax-6</fullName>
    </recommendedName>
</protein>
<feature type="DNA-binding region" description="Homeobox" evidence="10">
    <location>
        <begin position="538"/>
        <end position="597"/>
    </location>
</feature>
<dbReference type="InterPro" id="IPR043182">
    <property type="entry name" value="PAIRED_DNA-bd_dom"/>
</dbReference>
<dbReference type="FunFam" id="1.10.10.60:FF:000516">
    <property type="entry name" value="Transcription factor Toy"/>
    <property type="match status" value="1"/>
</dbReference>
<keyword evidence="13" id="KW-1133">Transmembrane helix</keyword>
<keyword evidence="13" id="KW-0812">Transmembrane</keyword>
<keyword evidence="5" id="KW-0805">Transcription regulation</keyword>
<dbReference type="AlphaFoldDB" id="A0A7R9JNY1"/>
<dbReference type="Gene3D" id="1.10.10.10">
    <property type="entry name" value="Winged helix-like DNA-binding domain superfamily/Winged helix DNA-binding domain"/>
    <property type="match status" value="2"/>
</dbReference>
<dbReference type="InterPro" id="IPR001356">
    <property type="entry name" value="HD"/>
</dbReference>
<dbReference type="GO" id="GO:0051240">
    <property type="term" value="P:positive regulation of multicellular organismal process"/>
    <property type="evidence" value="ECO:0007669"/>
    <property type="project" value="UniProtKB-ARBA"/>
</dbReference>
<keyword evidence="6 10" id="KW-0238">DNA-binding</keyword>
<dbReference type="PANTHER" id="PTHR45636">
    <property type="entry name" value="PAIRED BOX PROTEIN PAX-6-RELATED-RELATED"/>
    <property type="match status" value="1"/>
</dbReference>
<dbReference type="CDD" id="cd00086">
    <property type="entry name" value="homeodomain"/>
    <property type="match status" value="1"/>
</dbReference>
<dbReference type="PANTHER" id="PTHR45636:SF41">
    <property type="entry name" value="PAIRED BOX PROTEIN PAX-6-RELATED"/>
    <property type="match status" value="1"/>
</dbReference>
<evidence type="ECO:0000256" key="12">
    <source>
        <dbReference type="SAM" id="MobiDB-lite"/>
    </source>
</evidence>
<evidence type="ECO:0000256" key="8">
    <source>
        <dbReference type="ARBA" id="ARBA00023163"/>
    </source>
</evidence>
<feature type="domain" description="Paired" evidence="15">
    <location>
        <begin position="331"/>
        <end position="457"/>
    </location>
</feature>
<sequence length="730" mass="80252">MADRGLHPDRSNIFKDLDEIAINTRTNKRLLSRKNHSISIEVGYTHELNCSLIKGCVVYSQRVQLGEGGAGRTPVVKVLTSKCFAYSATELQKLVRRISYSFDSLFSPKEKSPNLIESLSLIITAQHRAAVCSTLISGTGLTLARAGKIIGITELVVVGGGCKRERRGAEGKILRGKGNTRVFGLKGGGRRWVASRPPALAFNSIDQPRQFILSCTIAAAYCLPLLANLSSSPWTVRAVNKNGVRHLYQRRTVMCLVGFPPIFLLHFLVMHQCANMNQWKKLCCADDNSVRDLFSSKLLSLSTGRNSTQDDHHASSHHVGASTIFGCSAAGHSGINQLGGVYVNGRPLPDSTRQKIVELAHSGARPCDISRILQVSNGCVSKILGRYYETGSIKPRAIGGSKPRVATSSVVNKIAEYKRECPSIFAWEIRDRLLSEGVCTNDNIPSVSSINRVLRNLAAQKEQQVSAQNESVYDKLRMFNGQAPGWAWYPGTPPTPHLSLPPNPATVLPGQNTSDGISDHNSSGDEDSQLRLRLKRKLQRNRTSFTNEQIDSLEKEFERTHYPDVFARERLAEKIGLPEARIQVWFSNRRAKWRREEKLRNQRRAVDQVGVSPPAPTSRLPINSGFNSMYSSIPQPIATMADTYSSMSNSLSSMSGSCLQQRDHPSYPYMFHDPLHSLSSTYNHSRVAAAVSNPAVAHSQSVINTHAPYGGVTTASTPATGTAIDNINQK</sequence>
<dbReference type="Pfam" id="PF00292">
    <property type="entry name" value="PAX"/>
    <property type="match status" value="1"/>
</dbReference>
<feature type="transmembrane region" description="Helical" evidence="13">
    <location>
        <begin position="211"/>
        <end position="231"/>
    </location>
</feature>
<feature type="region of interest" description="Disordered" evidence="12">
    <location>
        <begin position="604"/>
        <end position="623"/>
    </location>
</feature>
<gene>
    <name evidence="16" type="ORF">TGEB3V08_LOCUS760</name>
</gene>
<dbReference type="FunFam" id="1.10.10.10:FF:000003">
    <property type="entry name" value="Paired box protein Pax-6"/>
    <property type="match status" value="1"/>
</dbReference>
<dbReference type="Gene3D" id="1.10.10.60">
    <property type="entry name" value="Homeodomain-like"/>
    <property type="match status" value="1"/>
</dbReference>
<dbReference type="GO" id="GO:0030154">
    <property type="term" value="P:cell differentiation"/>
    <property type="evidence" value="ECO:0007669"/>
    <property type="project" value="UniProtKB-ARBA"/>
</dbReference>
<evidence type="ECO:0000256" key="4">
    <source>
        <dbReference type="ARBA" id="ARBA00022724"/>
    </source>
</evidence>
<evidence type="ECO:0000256" key="3">
    <source>
        <dbReference type="ARBA" id="ARBA00022473"/>
    </source>
</evidence>
<dbReference type="InterPro" id="IPR043565">
    <property type="entry name" value="PAX_fam"/>
</dbReference>
<name>A0A7R9JNY1_TIMGE</name>
<keyword evidence="9 10" id="KW-0539">Nucleus</keyword>
<keyword evidence="13" id="KW-0472">Membrane</keyword>
<dbReference type="InterPro" id="IPR017970">
    <property type="entry name" value="Homeobox_CS"/>
</dbReference>
<dbReference type="GO" id="GO:0009791">
    <property type="term" value="P:post-embryonic development"/>
    <property type="evidence" value="ECO:0007669"/>
    <property type="project" value="UniProtKB-ARBA"/>
</dbReference>
<evidence type="ECO:0000256" key="13">
    <source>
        <dbReference type="SAM" id="Phobius"/>
    </source>
</evidence>
<evidence type="ECO:0000256" key="9">
    <source>
        <dbReference type="ARBA" id="ARBA00023242"/>
    </source>
</evidence>
<evidence type="ECO:0000256" key="5">
    <source>
        <dbReference type="ARBA" id="ARBA00023015"/>
    </source>
</evidence>
<evidence type="ECO:0000256" key="7">
    <source>
        <dbReference type="ARBA" id="ARBA00023155"/>
    </source>
</evidence>
<feature type="transmembrane region" description="Helical" evidence="13">
    <location>
        <begin position="252"/>
        <end position="270"/>
    </location>
</feature>
<dbReference type="GO" id="GO:0090596">
    <property type="term" value="P:sensory organ morphogenesis"/>
    <property type="evidence" value="ECO:0007669"/>
    <property type="project" value="UniProtKB-ARBA"/>
</dbReference>
<dbReference type="InterPro" id="IPR009057">
    <property type="entry name" value="Homeodomain-like_sf"/>
</dbReference>
<dbReference type="SMART" id="SM00351">
    <property type="entry name" value="PAX"/>
    <property type="match status" value="1"/>
</dbReference>
<dbReference type="PROSITE" id="PS50071">
    <property type="entry name" value="HOMEOBOX_2"/>
    <property type="match status" value="1"/>
</dbReference>
<dbReference type="GO" id="GO:0000981">
    <property type="term" value="F:DNA-binding transcription factor activity, RNA polymerase II-specific"/>
    <property type="evidence" value="ECO:0007669"/>
    <property type="project" value="InterPro"/>
</dbReference>
<evidence type="ECO:0000256" key="2">
    <source>
        <dbReference type="ARBA" id="ARBA00005733"/>
    </source>
</evidence>
<dbReference type="GO" id="GO:0045944">
    <property type="term" value="P:positive regulation of transcription by RNA polymerase II"/>
    <property type="evidence" value="ECO:0007669"/>
    <property type="project" value="UniProtKB-ARBA"/>
</dbReference>
<evidence type="ECO:0000256" key="1">
    <source>
        <dbReference type="ARBA" id="ARBA00004123"/>
    </source>
</evidence>
<dbReference type="PROSITE" id="PS51057">
    <property type="entry name" value="PAIRED_2"/>
    <property type="match status" value="1"/>
</dbReference>
<evidence type="ECO:0000256" key="10">
    <source>
        <dbReference type="PROSITE-ProRule" id="PRU00108"/>
    </source>
</evidence>
<dbReference type="Pfam" id="PF00046">
    <property type="entry name" value="Homeodomain"/>
    <property type="match status" value="1"/>
</dbReference>
<dbReference type="SMART" id="SM00389">
    <property type="entry name" value="HOX"/>
    <property type="match status" value="1"/>
</dbReference>
<evidence type="ECO:0000259" key="15">
    <source>
        <dbReference type="PROSITE" id="PS51057"/>
    </source>
</evidence>
<dbReference type="InterPro" id="IPR001523">
    <property type="entry name" value="Paired_dom"/>
</dbReference>
<comment type="similarity">
    <text evidence="2">Belongs to the paired homeobox family.</text>
</comment>
<dbReference type="GO" id="GO:0005634">
    <property type="term" value="C:nucleus"/>
    <property type="evidence" value="ECO:0007669"/>
    <property type="project" value="UniProtKB-SubCell"/>
</dbReference>
<reference evidence="16" key="1">
    <citation type="submission" date="2020-11" db="EMBL/GenBank/DDBJ databases">
        <authorList>
            <person name="Tran Van P."/>
        </authorList>
    </citation>
    <scope>NUCLEOTIDE SEQUENCE</scope>
</reference>
<dbReference type="GO" id="GO:0000978">
    <property type="term" value="F:RNA polymerase II cis-regulatory region sequence-specific DNA binding"/>
    <property type="evidence" value="ECO:0007669"/>
    <property type="project" value="TreeGrafter"/>
</dbReference>
<dbReference type="EMBL" id="OE839248">
    <property type="protein sequence ID" value="CAD7586393.1"/>
    <property type="molecule type" value="Genomic_DNA"/>
</dbReference>
<keyword evidence="7 10" id="KW-0371">Homeobox</keyword>